<dbReference type="Gene3D" id="1.10.1900.40">
    <property type="entry name" value="Acidic terminal segments, variant surface antigen of PfEMP1"/>
    <property type="match status" value="2"/>
</dbReference>
<evidence type="ECO:0000259" key="7">
    <source>
        <dbReference type="Pfam" id="PF22672"/>
    </source>
</evidence>
<feature type="domain" description="Plasmodium falciparum erythrocyte membrane protein 1 acidic terminal segment" evidence="4">
    <location>
        <begin position="1882"/>
        <end position="2304"/>
    </location>
</feature>
<feature type="region of interest" description="Disordered" evidence="1">
    <location>
        <begin position="1087"/>
        <end position="1161"/>
    </location>
</feature>
<dbReference type="Proteomes" id="UP000240500">
    <property type="component" value="Chromosome 7"/>
</dbReference>
<gene>
    <name evidence="8" type="ORF">PRG01_0711700</name>
</gene>
<feature type="region of interest" description="Disordered" evidence="1">
    <location>
        <begin position="559"/>
        <end position="584"/>
    </location>
</feature>
<feature type="domain" description="Duffy-binding-like" evidence="2">
    <location>
        <begin position="650"/>
        <end position="810"/>
    </location>
</feature>
<feature type="region of interest" description="Disordered" evidence="1">
    <location>
        <begin position="990"/>
        <end position="1022"/>
    </location>
</feature>
<evidence type="ECO:0000256" key="1">
    <source>
        <dbReference type="SAM" id="MobiDB-lite"/>
    </source>
</evidence>
<dbReference type="OrthoDB" id="378897at2759"/>
<dbReference type="Pfam" id="PF15445">
    <property type="entry name" value="ATS"/>
    <property type="match status" value="1"/>
</dbReference>
<feature type="compositionally biased region" description="Low complexity" evidence="1">
    <location>
        <begin position="1828"/>
        <end position="1837"/>
    </location>
</feature>
<feature type="region of interest" description="Disordered" evidence="1">
    <location>
        <begin position="1744"/>
        <end position="1777"/>
    </location>
</feature>
<evidence type="ECO:0000259" key="3">
    <source>
        <dbReference type="Pfam" id="PF05424"/>
    </source>
</evidence>
<feature type="domain" description="Cysteine-rich interdomain region 1 gamma" evidence="6">
    <location>
        <begin position="1540"/>
        <end position="1590"/>
    </location>
</feature>
<dbReference type="InterPro" id="IPR044932">
    <property type="entry name" value="PfEMP1_ATS_sf"/>
</dbReference>
<dbReference type="FunFam" id="1.20.58.1930:FF:000001">
    <property type="entry name" value="Erythrocyte membrane protein 1, PfEMP1"/>
    <property type="match status" value="1"/>
</dbReference>
<name>A0A2P9D9P8_PLARE</name>
<evidence type="ECO:0000313" key="8">
    <source>
        <dbReference type="EMBL" id="SOV77766.1"/>
    </source>
</evidence>
<dbReference type="Pfam" id="PF05424">
    <property type="entry name" value="Duffy_binding"/>
    <property type="match status" value="2"/>
</dbReference>
<feature type="domain" description="Plasmodium falciparum erythrocyte membrane protein-1 N-terminal segment" evidence="5">
    <location>
        <begin position="25"/>
        <end position="58"/>
    </location>
</feature>
<feature type="compositionally biased region" description="Basic and acidic residues" evidence="1">
    <location>
        <begin position="911"/>
        <end position="924"/>
    </location>
</feature>
<feature type="domain" description="Duffy-binding-like" evidence="7">
    <location>
        <begin position="325"/>
        <end position="492"/>
    </location>
</feature>
<feature type="region of interest" description="Disordered" evidence="1">
    <location>
        <begin position="805"/>
        <end position="863"/>
    </location>
</feature>
<feature type="region of interest" description="Disordered" evidence="1">
    <location>
        <begin position="903"/>
        <end position="956"/>
    </location>
</feature>
<dbReference type="Pfam" id="PF03011">
    <property type="entry name" value="PFEMP"/>
    <property type="match status" value="2"/>
</dbReference>
<protein>
    <submittedName>
        <fullName evidence="8">Erythrocyte membrane protein 1, PfEMP1, putative</fullName>
    </submittedName>
</protein>
<feature type="compositionally biased region" description="Polar residues" evidence="1">
    <location>
        <begin position="2215"/>
        <end position="2239"/>
    </location>
</feature>
<feature type="region of interest" description="Disordered" evidence="1">
    <location>
        <begin position="1"/>
        <end position="26"/>
    </location>
</feature>
<feature type="compositionally biased region" description="Polar residues" evidence="1">
    <location>
        <begin position="938"/>
        <end position="953"/>
    </location>
</feature>
<dbReference type="Pfam" id="PF15447">
    <property type="entry name" value="NTS"/>
    <property type="match status" value="1"/>
</dbReference>
<dbReference type="GO" id="GO:0046789">
    <property type="term" value="F:host cell surface receptor binding"/>
    <property type="evidence" value="ECO:0007669"/>
    <property type="project" value="InterPro"/>
</dbReference>
<feature type="region of interest" description="Disordered" evidence="1">
    <location>
        <begin position="1790"/>
        <end position="1868"/>
    </location>
</feature>
<feature type="compositionally biased region" description="Polar residues" evidence="1">
    <location>
        <begin position="2032"/>
        <end position="2059"/>
    </location>
</feature>
<evidence type="ECO:0000313" key="9">
    <source>
        <dbReference type="Proteomes" id="UP000240500"/>
    </source>
</evidence>
<feature type="domain" description="Duffy-binding-like" evidence="2">
    <location>
        <begin position="1606"/>
        <end position="1750"/>
    </location>
</feature>
<dbReference type="FunFam" id="1.20.1310.20:FF:000001">
    <property type="entry name" value="Erythrocyte membrane protein 1, PfEMP1"/>
    <property type="match status" value="1"/>
</dbReference>
<dbReference type="Gene3D" id="1.20.58.1930">
    <property type="match status" value="1"/>
</dbReference>
<dbReference type="InterPro" id="IPR054595">
    <property type="entry name" value="DBL_C"/>
</dbReference>
<feature type="domain" description="Duffy-antigen binding" evidence="3">
    <location>
        <begin position="954"/>
        <end position="1269"/>
    </location>
</feature>
<feature type="domain" description="Duffy-antigen binding" evidence="3">
    <location>
        <begin position="120"/>
        <end position="321"/>
    </location>
</feature>
<feature type="domain" description="Duffy-binding-like" evidence="7">
    <location>
        <begin position="1337"/>
        <end position="1495"/>
    </location>
</feature>
<dbReference type="VEuPathDB" id="PlasmoDB:PRCDC_0019700"/>
<dbReference type="Pfam" id="PF22672">
    <property type="entry name" value="DBL_C"/>
    <property type="match status" value="2"/>
</dbReference>
<evidence type="ECO:0000259" key="4">
    <source>
        <dbReference type="Pfam" id="PF15445"/>
    </source>
</evidence>
<dbReference type="SUPFAM" id="SSF140924">
    <property type="entry name" value="Duffy binding domain-like"/>
    <property type="match status" value="4"/>
</dbReference>
<dbReference type="FunFam" id="1.20.58.830:FF:000003">
    <property type="entry name" value="Erythrocyte membrane protein 1, PfEMP1"/>
    <property type="match status" value="1"/>
</dbReference>
<dbReference type="InterPro" id="IPR004258">
    <property type="entry name" value="DBL"/>
</dbReference>
<feature type="region of interest" description="Disordered" evidence="1">
    <location>
        <begin position="408"/>
        <end position="432"/>
    </location>
</feature>
<feature type="region of interest" description="Disordered" evidence="1">
    <location>
        <begin position="2032"/>
        <end position="2060"/>
    </location>
</feature>
<dbReference type="Gene3D" id="1.20.1310.20">
    <property type="entry name" value="Duffy-antigen binding domain"/>
    <property type="match status" value="2"/>
</dbReference>
<dbReference type="GO" id="GO:0016020">
    <property type="term" value="C:membrane"/>
    <property type="evidence" value="ECO:0007669"/>
    <property type="project" value="InterPro"/>
</dbReference>
<dbReference type="InterPro" id="IPR041480">
    <property type="entry name" value="CIDR1_gamma"/>
</dbReference>
<evidence type="ECO:0000259" key="6">
    <source>
        <dbReference type="Pfam" id="PF18562"/>
    </source>
</evidence>
<feature type="compositionally biased region" description="Polar residues" evidence="1">
    <location>
        <begin position="2254"/>
        <end position="2264"/>
    </location>
</feature>
<proteinExistence type="predicted"/>
<feature type="compositionally biased region" description="Acidic residues" evidence="1">
    <location>
        <begin position="831"/>
        <end position="858"/>
    </location>
</feature>
<dbReference type="InterPro" id="IPR042202">
    <property type="entry name" value="Duffy-ag-bd_sf"/>
</dbReference>
<evidence type="ECO:0000259" key="2">
    <source>
        <dbReference type="Pfam" id="PF03011"/>
    </source>
</evidence>
<feature type="region of interest" description="Disordered" evidence="1">
    <location>
        <begin position="2213"/>
        <end position="2267"/>
    </location>
</feature>
<dbReference type="InterPro" id="IPR029211">
    <property type="entry name" value="PfEMP1_ATS"/>
</dbReference>
<dbReference type="InterPro" id="IPR008602">
    <property type="entry name" value="Duffy-antigen-binding"/>
</dbReference>
<dbReference type="Pfam" id="PF18562">
    <property type="entry name" value="CIDR1_gamma"/>
    <property type="match status" value="1"/>
</dbReference>
<dbReference type="FunFam" id="1.20.58.830:FF:000001">
    <property type="entry name" value="Erythrocyte membrane protein 1, PfEMP1"/>
    <property type="match status" value="1"/>
</dbReference>
<dbReference type="Gene3D" id="1.20.58.830">
    <property type="match status" value="3"/>
</dbReference>
<organism evidence="8 9">
    <name type="scientific">Plasmodium reichenowi</name>
    <dbReference type="NCBI Taxonomy" id="5854"/>
    <lineage>
        <taxon>Eukaryota</taxon>
        <taxon>Sar</taxon>
        <taxon>Alveolata</taxon>
        <taxon>Apicomplexa</taxon>
        <taxon>Aconoidasida</taxon>
        <taxon>Haemosporida</taxon>
        <taxon>Plasmodiidae</taxon>
        <taxon>Plasmodium</taxon>
        <taxon>Plasmodium (Laverania)</taxon>
    </lineage>
</organism>
<dbReference type="EMBL" id="LT969570">
    <property type="protein sequence ID" value="SOV77766.1"/>
    <property type="molecule type" value="Genomic_DNA"/>
</dbReference>
<dbReference type="InterPro" id="IPR029210">
    <property type="entry name" value="PfEMP1_NTS"/>
</dbReference>
<dbReference type="VEuPathDB" id="PlasmoDB:PRG01_0711700"/>
<evidence type="ECO:0000259" key="5">
    <source>
        <dbReference type="Pfam" id="PF15447"/>
    </source>
</evidence>
<sequence length="2345" mass="262641">MAPQAEARTRGGGRGMGEDDIDEKDAKHLLDSIGKIVHDEVKNDAERYKEALKGSLSQVSTNSETAGFSDPCRFEYNEHTSSAKDNTKPCGKDGNVERFSDTQGAQCDYRKISNSKNYYGACAPYRRLHLCNKNMEKMGTNNNDGKARNDLLAEVCYAAKYEGESLKTHHPQHQANNADSKICTVLSRSFADIGDIVRGKDLYRGGRGRKKLDEKLKDIFSKIHSEVTSSGNNKDALKTRYSDDTTNYFKLREDWWIANRHTVWKALTCEAPDDSKYFRQTCNYEGTLSDANHKCRCKDKKGENETDEVPTYFDYVPQYLRWFHEWAEDFCRKRKKKLEDAIKICRGDSGRDKYCDLNRHDCVQTIRGDERFVENDDCKDCQYSCSHFVKWIDKQKVEFDKQKRKYTSEISDGDSGRSRSRKRRSALSSSDDNGYEKKFYEKFKGKCGTVNVFLGLLSKEKTCKDQPEVGNETADAADFTNEKYLNTFSHTQYCQACPWCGAQKDNNEKWEAKDDKGCGKAKEYLKYRNTPIPIITGDKSKSRIQDKYKKFCNANGKKNTTAVPTGEKGAHGAPDTDASGDSNSDNATTGYCADTNNRDKDPSLCEKWTCYYKKKENKEGSDGSDDINFCVLEDGKEKTEDRKDKSYNVFFWDWVHDMLHDSVDWRKELRSCINKDNGNTCRNPNKCNNDCGCFAKWVKQKQTEWGNIKKHFLMQEDMILETGCNPFVTLEYLFKEGDLLQNIKDTHADAKEDEIKNIQEMLKQAGVADGVVGGPGTSDCDVTDGTQNTSIIDKFLQEELNEANRCKTCTPPEDKDLSRSLKPLAPRTNGDESENSEDEFEEEREDEDEEPAQDEAVDVDSTVTDTTTVDNICKIVGDALGDKKNLQEACDLKYNKGKNYGWRCVTPTTTKDNEGIDGKGDGSDSSHPSRQRREAVRSTATPGKSGDSSNSGTICVPPRRRKLYIGKIYDWATKQNAGTTQVEGVLQEGQEAGARATQATAGEAPSQPNSHPPQAGTSSPLSSDNGLLAAFVESAAIETFFLWHQYKQLHKPQGDGTSSAKGNYAGYSGSGVDVPFGGSIVGMSAGSSHTSLGKGPPGLSGPTGRLGISGLQQPVPRPPGLGGDSSQNGLMDHTVGQVGKAPGSFTSDSDSSSPETTLASGTIPPEFLRQMFYTIADYRDILMGNTDIVVKALSDEDQKAMKEIEEKIKTLFPTSDSSQPPRGILHPNSVKDPKTLWNDTLGPVVWRGMVCALTYEDKSDGPKGVATTLKQDSDLKTKLYDNNTKENGKYNYKKVTLEDEEDIGTQAMTGSSRTPPSNGTTLAEFVTCPAYFRWLEEWGTEFCVKRKEMLGKIKEECTKDGDGKTKKCSGYGEACDYIRTQNYDTVPSFNCPDCGKECRKYRKWINTKKTEYEEQQNAYNGQKTKCQTESTGSQSNPDETSDKKFCGTVQNLSDAAAFLNRLKNGPCKKNNEGAEHKTGNDYINFGEKDKTFGHETYCDPCSLVGAKCNNGNCRSASKGNTCNGETITTEKLKDKTDCKDVVMIVSDNSETTFTDELKDACEHAGIFKGIRKEQWTCGKVCGVDICEPKNVKEGTNGKEYIQIRALLKHWVDNFLEDYNKIKHKISHCIKNGETQCISGCDKKCNCVEKWISTKKEEWPTIRDRYLQQYKNEYGHDYNVKTFLQDPQFHNEVQKAIGPCKDLDLFQDSRHCAVDPTSQKGGKEGKKSDIIDCLLQKLGEKAKKCPNQTTDTECTIPPSTHVGDEEEENPENTVGKQHPSFCDEVLKNAETEDQTNGGCDPVNPSGEEGSGSVDGPSKPEAPDQDSGKESTSSSGDSTPEQTPQPPASGGEEKAKPPEIPNPPQVEKNPFEHPYVKPALVTSTLAWSVGIAFFALSYWWLKKKTRRPVELFSVLEIPKNDYNIPTFKSSNRYIPYSSSKYRGKRYIYLEGDTDEDKYIGDITSSDITSSSESEYEEFDINDIYVPHAPKYKTLIEVVLEPSGKNTPTSDTPNNKLTEEEWNQLKQNFISNMLQNTQPNDLPNDYTSGKSPANTNNTTTSRDTLDQKPFIMSIHDRNLYTGEEYSYDMINNIGNNDLYSGENDLYNGIDPTSDNHNLLSDNRGPYSGIDLINDALNCDYDIYDEILKRKENELFGTEHHPKRTNTYSVAKPARDDPLHNQLNFFHKWLDRHRNMCEKWDKNNKVEMLDKFKEEWENETPTIGNKQSDIPSGKLSGTPSDNNIHSDIHPSDIPNGKLSDTPSGNNKPSDVPDVLNTDVSIQIDMNNPKPTNIVDINPDTYFDKYTAENINPVDENPTPNNPNHVQIEMSVKNTQMAEEKYPIGDVWDI</sequence>
<reference evidence="8 9" key="1">
    <citation type="submission" date="2016-09" db="EMBL/GenBank/DDBJ databases">
        <authorList>
            <consortium name="Pathogen Informatics"/>
        </authorList>
    </citation>
    <scope>NUCLEOTIDE SEQUENCE [LARGE SCALE GENOMIC DNA]</scope>
</reference>
<accession>A0A2P9D9P8</accession>
<dbReference type="VEuPathDB" id="PlasmoDB:PRCDC_0410900"/>